<dbReference type="SUPFAM" id="SSF47648">
    <property type="entry name" value="Nucleoside phosphorylase/phosphoribosyltransferase N-terminal domain"/>
    <property type="match status" value="1"/>
</dbReference>
<dbReference type="GO" id="GO:0004048">
    <property type="term" value="F:anthranilate phosphoribosyltransferase activity"/>
    <property type="evidence" value="ECO:0007669"/>
    <property type="project" value="UniProtKB-EC"/>
</dbReference>
<feature type="binding site" evidence="4">
    <location>
        <position position="91"/>
    </location>
    <ligand>
        <name>anthranilate</name>
        <dbReference type="ChEBI" id="CHEBI:16567"/>
        <label>1</label>
    </ligand>
</feature>
<dbReference type="InterPro" id="IPR017459">
    <property type="entry name" value="Glycosyl_Trfase_fam3_N_dom"/>
</dbReference>
<dbReference type="HAMAP" id="MF_00211">
    <property type="entry name" value="TrpD"/>
    <property type="match status" value="1"/>
</dbReference>
<feature type="binding site" evidence="4">
    <location>
        <begin position="101"/>
        <end position="104"/>
    </location>
    <ligand>
        <name>5-phospho-alpha-D-ribose 1-diphosphate</name>
        <dbReference type="ChEBI" id="CHEBI:58017"/>
    </ligand>
</feature>
<evidence type="ECO:0000313" key="7">
    <source>
        <dbReference type="EMBL" id="MBR9970701.1"/>
    </source>
</evidence>
<comment type="cofactor">
    <cofactor evidence="4">
        <name>Mg(2+)</name>
        <dbReference type="ChEBI" id="CHEBI:18420"/>
    </cofactor>
    <text evidence="4">Binds 2 magnesium ions per monomer.</text>
</comment>
<feature type="domain" description="Glycosyl transferase family 3" evidence="5">
    <location>
        <begin position="86"/>
        <end position="334"/>
    </location>
</feature>
<gene>
    <name evidence="4 7" type="primary">trpD</name>
    <name evidence="7" type="ORF">KEC16_03110</name>
</gene>
<dbReference type="NCBIfam" id="TIGR01245">
    <property type="entry name" value="trpD"/>
    <property type="match status" value="1"/>
</dbReference>
<evidence type="ECO:0000259" key="5">
    <source>
        <dbReference type="Pfam" id="PF00591"/>
    </source>
</evidence>
<proteinExistence type="inferred from homology"/>
<organism evidence="7 8">
    <name type="scientific">Magnetospirillum sulfuroxidans</name>
    <dbReference type="NCBI Taxonomy" id="611300"/>
    <lineage>
        <taxon>Bacteria</taxon>
        <taxon>Pseudomonadati</taxon>
        <taxon>Pseudomonadota</taxon>
        <taxon>Alphaproteobacteria</taxon>
        <taxon>Rhodospirillales</taxon>
        <taxon>Rhodospirillaceae</taxon>
        <taxon>Magnetospirillum</taxon>
    </lineage>
</organism>
<dbReference type="PANTHER" id="PTHR43285">
    <property type="entry name" value="ANTHRANILATE PHOSPHORIBOSYLTRANSFERASE"/>
    <property type="match status" value="1"/>
</dbReference>
<dbReference type="Pfam" id="PF02885">
    <property type="entry name" value="Glycos_trans_3N"/>
    <property type="match status" value="1"/>
</dbReference>
<dbReference type="Gene3D" id="1.20.970.10">
    <property type="entry name" value="Transferase, Pyrimidine Nucleoside Phosphorylase, Chain C"/>
    <property type="match status" value="1"/>
</dbReference>
<keyword evidence="8" id="KW-1185">Reference proteome</keyword>
<name>A0ABS5I8F7_9PROT</name>
<dbReference type="Gene3D" id="3.40.1030.10">
    <property type="entry name" value="Nucleoside phosphorylase/phosphoribosyltransferase catalytic domain"/>
    <property type="match status" value="1"/>
</dbReference>
<keyword evidence="4" id="KW-0460">Magnesium</keyword>
<dbReference type="EC" id="2.4.2.18" evidence="4"/>
<comment type="catalytic activity">
    <reaction evidence="4">
        <text>N-(5-phospho-beta-D-ribosyl)anthranilate + diphosphate = 5-phospho-alpha-D-ribose 1-diphosphate + anthranilate</text>
        <dbReference type="Rhea" id="RHEA:11768"/>
        <dbReference type="ChEBI" id="CHEBI:16567"/>
        <dbReference type="ChEBI" id="CHEBI:18277"/>
        <dbReference type="ChEBI" id="CHEBI:33019"/>
        <dbReference type="ChEBI" id="CHEBI:58017"/>
        <dbReference type="EC" id="2.4.2.18"/>
    </reaction>
</comment>
<feature type="binding site" evidence="4">
    <location>
        <position position="122"/>
    </location>
    <ligand>
        <name>anthranilate</name>
        <dbReference type="ChEBI" id="CHEBI:16567"/>
        <label>1</label>
    </ligand>
</feature>
<feature type="binding site" evidence="4">
    <location>
        <position position="177"/>
    </location>
    <ligand>
        <name>anthranilate</name>
        <dbReference type="ChEBI" id="CHEBI:16567"/>
        <label>2</label>
    </ligand>
</feature>
<dbReference type="InterPro" id="IPR035902">
    <property type="entry name" value="Nuc_phospho_transferase"/>
</dbReference>
<accession>A0ABS5I8F7</accession>
<comment type="pathway">
    <text evidence="4">Amino-acid biosynthesis; L-tryptophan biosynthesis; L-tryptophan from chorismate: step 2/5.</text>
</comment>
<dbReference type="Pfam" id="PF00591">
    <property type="entry name" value="Glycos_transf_3"/>
    <property type="match status" value="1"/>
</dbReference>
<feature type="binding site" evidence="4">
    <location>
        <position position="237"/>
    </location>
    <ligand>
        <name>Mg(2+)</name>
        <dbReference type="ChEBI" id="CHEBI:18420"/>
        <label>1</label>
    </ligand>
</feature>
<sequence length="349" mass="36084">MNTPAPVPTSLALMKEVLGRVAAGHSMSEDQAEEVFEVIMSGDATPAQIGGLLMALRVRGETVEEITGAARIMRAKALPVEAPAGAIDTCGTGGDGSGTYNISTAAAFVVAGAGVPVAKHGNRALSSKSGSADVLAALGIKVDADMALIRESLWDNNIGFMMAPRHHNAMRHVAGPRVELGTRTIFNLLGPLANPAQTKLQILGVFASQWVEPMAEVLGRLGIERAWVVHGLDGLDELTTTAPSVVSEWKDGKVHSFEVRPGDAGLKMAHASELKGGDAEVNAAALRALLDGAHGAYRDIVLFNAAAALIVAGKAADLKEGAAIAAKSIDDGAAKAALERMIAITNREV</sequence>
<comment type="caution">
    <text evidence="7">The sequence shown here is derived from an EMBL/GenBank/DDBJ whole genome shotgun (WGS) entry which is preliminary data.</text>
</comment>
<evidence type="ECO:0000259" key="6">
    <source>
        <dbReference type="Pfam" id="PF02885"/>
    </source>
</evidence>
<dbReference type="SUPFAM" id="SSF52418">
    <property type="entry name" value="Nucleoside phosphorylase/phosphoribosyltransferase catalytic domain"/>
    <property type="match status" value="1"/>
</dbReference>
<reference evidence="7 8" key="1">
    <citation type="submission" date="2021-04" db="EMBL/GenBank/DDBJ databases">
        <title>Magnetospirillum sulfuroxidans sp. nov., a facultative chemolithoautotrophic sulfur-oxidizing alphaproteobacterium isolated from freshwater sediment and proposals for Paramagetospirillum gen. nov., and Magnetospirillaceae fam. nov.</title>
        <authorList>
            <person name="Koziaeva V."/>
            <person name="Geelhoed J.S."/>
            <person name="Sorokin D.Y."/>
            <person name="Grouzdev D.S."/>
        </authorList>
    </citation>
    <scope>NUCLEOTIDE SEQUENCE [LARGE SCALE GENOMIC DNA]</scope>
    <source>
        <strain evidence="7 8">J10</strain>
    </source>
</reference>
<keyword evidence="4" id="KW-0057">Aromatic amino acid biosynthesis</keyword>
<evidence type="ECO:0000256" key="4">
    <source>
        <dbReference type="HAMAP-Rule" id="MF_00211"/>
    </source>
</evidence>
<comment type="caution">
    <text evidence="4">Lacks conserved residue(s) required for the propagation of feature annotation.</text>
</comment>
<keyword evidence="4" id="KW-0479">Metal-binding</keyword>
<feature type="binding site" evidence="4">
    <location>
        <position position="99"/>
    </location>
    <ligand>
        <name>5-phospho-alpha-D-ribose 1-diphosphate</name>
        <dbReference type="ChEBI" id="CHEBI:58017"/>
    </ligand>
</feature>
<feature type="binding site" evidence="4">
    <location>
        <position position="237"/>
    </location>
    <ligand>
        <name>Mg(2+)</name>
        <dbReference type="ChEBI" id="CHEBI:18420"/>
        <label>2</label>
    </ligand>
</feature>
<feature type="binding site" evidence="4">
    <location>
        <begin position="94"/>
        <end position="95"/>
    </location>
    <ligand>
        <name>5-phospho-alpha-D-ribose 1-diphosphate</name>
        <dbReference type="ChEBI" id="CHEBI:58017"/>
    </ligand>
</feature>
<feature type="domain" description="Glycosyl transferase family 3 N-terminal" evidence="6">
    <location>
        <begin position="15"/>
        <end position="77"/>
    </location>
</feature>
<feature type="binding site" evidence="4">
    <location>
        <position position="91"/>
    </location>
    <ligand>
        <name>5-phospho-alpha-D-ribose 1-diphosphate</name>
        <dbReference type="ChEBI" id="CHEBI:58017"/>
    </ligand>
</feature>
<keyword evidence="4" id="KW-0028">Amino-acid biosynthesis</keyword>
<comment type="function">
    <text evidence="4">Catalyzes the transfer of the phosphoribosyl group of 5-phosphorylribose-1-pyrophosphate (PRPP) to anthranilate to yield N-(5'-phosphoribosyl)-anthranilate (PRA).</text>
</comment>
<keyword evidence="1 4" id="KW-0328">Glycosyltransferase</keyword>
<evidence type="ECO:0000256" key="3">
    <source>
        <dbReference type="ARBA" id="ARBA00022822"/>
    </source>
</evidence>
<dbReference type="EMBL" id="JAGTUF010000001">
    <property type="protein sequence ID" value="MBR9970701.1"/>
    <property type="molecule type" value="Genomic_DNA"/>
</dbReference>
<dbReference type="InterPro" id="IPR005940">
    <property type="entry name" value="Anthranilate_Pribosyl_Tfrase"/>
</dbReference>
<comment type="similarity">
    <text evidence="4">Belongs to the anthranilate phosphoribosyltransferase family.</text>
</comment>
<dbReference type="Proteomes" id="UP000680714">
    <property type="component" value="Unassembled WGS sequence"/>
</dbReference>
<dbReference type="PANTHER" id="PTHR43285:SF2">
    <property type="entry name" value="ANTHRANILATE PHOSPHORIBOSYLTRANSFERASE"/>
    <property type="match status" value="1"/>
</dbReference>
<feature type="binding site" evidence="4">
    <location>
        <begin position="119"/>
        <end position="127"/>
    </location>
    <ligand>
        <name>5-phospho-alpha-D-ribose 1-diphosphate</name>
        <dbReference type="ChEBI" id="CHEBI:58017"/>
    </ligand>
</feature>
<feature type="binding site" evidence="4">
    <location>
        <position position="103"/>
    </location>
    <ligand>
        <name>Mg(2+)</name>
        <dbReference type="ChEBI" id="CHEBI:18420"/>
        <label>1</label>
    </ligand>
</feature>
<feature type="binding site" evidence="4">
    <location>
        <position position="236"/>
    </location>
    <ligand>
        <name>Mg(2+)</name>
        <dbReference type="ChEBI" id="CHEBI:18420"/>
        <label>2</label>
    </ligand>
</feature>
<protein>
    <recommendedName>
        <fullName evidence="4">Anthranilate phosphoribosyltransferase</fullName>
        <ecNumber evidence="4">2.4.2.18</ecNumber>
    </recommendedName>
</protein>
<comment type="subunit">
    <text evidence="4">Homodimer.</text>
</comment>
<dbReference type="InterPro" id="IPR036320">
    <property type="entry name" value="Glycosyl_Trfase_fam3_N_dom_sf"/>
</dbReference>
<feature type="binding site" evidence="4">
    <location>
        <position position="131"/>
    </location>
    <ligand>
        <name>5-phospho-alpha-D-ribose 1-diphosphate</name>
        <dbReference type="ChEBI" id="CHEBI:58017"/>
    </ligand>
</feature>
<dbReference type="RefSeq" id="WP_211546168.1">
    <property type="nucleotide sequence ID" value="NZ_JAGTUF010000001.1"/>
</dbReference>
<evidence type="ECO:0000313" key="8">
    <source>
        <dbReference type="Proteomes" id="UP000680714"/>
    </source>
</evidence>
<keyword evidence="2 4" id="KW-0808">Transferase</keyword>
<keyword evidence="3 4" id="KW-0822">Tryptophan biosynthesis</keyword>
<evidence type="ECO:0000256" key="1">
    <source>
        <dbReference type="ARBA" id="ARBA00022676"/>
    </source>
</evidence>
<dbReference type="InterPro" id="IPR000312">
    <property type="entry name" value="Glycosyl_Trfase_fam3"/>
</dbReference>
<evidence type="ECO:0000256" key="2">
    <source>
        <dbReference type="ARBA" id="ARBA00022679"/>
    </source>
</evidence>